<keyword evidence="1" id="KW-0472">Membrane</keyword>
<gene>
    <name evidence="2" type="ORF">HYC85_023993</name>
</gene>
<evidence type="ECO:0000256" key="1">
    <source>
        <dbReference type="SAM" id="Phobius"/>
    </source>
</evidence>
<proteinExistence type="predicted"/>
<protein>
    <submittedName>
        <fullName evidence="2">Uncharacterized protein</fullName>
    </submittedName>
</protein>
<name>A0A7J7GJV5_CAMSI</name>
<evidence type="ECO:0000313" key="2">
    <source>
        <dbReference type="EMBL" id="KAF5939734.1"/>
    </source>
</evidence>
<accession>A0A7J7GJV5</accession>
<keyword evidence="1" id="KW-1133">Transmembrane helix</keyword>
<dbReference type="AlphaFoldDB" id="A0A7J7GJV5"/>
<dbReference type="Proteomes" id="UP000593564">
    <property type="component" value="Unassembled WGS sequence"/>
</dbReference>
<keyword evidence="3" id="KW-1185">Reference proteome</keyword>
<feature type="transmembrane region" description="Helical" evidence="1">
    <location>
        <begin position="6"/>
        <end position="25"/>
    </location>
</feature>
<organism evidence="2 3">
    <name type="scientific">Camellia sinensis</name>
    <name type="common">Tea plant</name>
    <name type="synonym">Thea sinensis</name>
    <dbReference type="NCBI Taxonomy" id="4442"/>
    <lineage>
        <taxon>Eukaryota</taxon>
        <taxon>Viridiplantae</taxon>
        <taxon>Streptophyta</taxon>
        <taxon>Embryophyta</taxon>
        <taxon>Tracheophyta</taxon>
        <taxon>Spermatophyta</taxon>
        <taxon>Magnoliopsida</taxon>
        <taxon>eudicotyledons</taxon>
        <taxon>Gunneridae</taxon>
        <taxon>Pentapetalae</taxon>
        <taxon>asterids</taxon>
        <taxon>Ericales</taxon>
        <taxon>Theaceae</taxon>
        <taxon>Camellia</taxon>
    </lineage>
</organism>
<reference evidence="3" key="1">
    <citation type="journal article" date="2020" name="Nat. Commun.">
        <title>Genome assembly of wild tea tree DASZ reveals pedigree and selection history of tea varieties.</title>
        <authorList>
            <person name="Zhang W."/>
            <person name="Zhang Y."/>
            <person name="Qiu H."/>
            <person name="Guo Y."/>
            <person name="Wan H."/>
            <person name="Zhang X."/>
            <person name="Scossa F."/>
            <person name="Alseekh S."/>
            <person name="Zhang Q."/>
            <person name="Wang P."/>
            <person name="Xu L."/>
            <person name="Schmidt M.H."/>
            <person name="Jia X."/>
            <person name="Li D."/>
            <person name="Zhu A."/>
            <person name="Guo F."/>
            <person name="Chen W."/>
            <person name="Ni D."/>
            <person name="Usadel B."/>
            <person name="Fernie A.R."/>
            <person name="Wen W."/>
        </authorList>
    </citation>
    <scope>NUCLEOTIDE SEQUENCE [LARGE SCALE GENOMIC DNA]</scope>
    <source>
        <strain evidence="3">cv. G240</strain>
    </source>
</reference>
<sequence length="107" mass="12190">MSTLKFLVIVVVVVVVVTIVLLLLNRTARHFTTQRKAKLEKHNRLYLDQEFQESFVKEKIRSKLTGCKCILMSLDGKTAMIKLSQLGLSTGRIRVGSIEIRSNPINY</sequence>
<dbReference type="EMBL" id="JACBKZ010000011">
    <property type="protein sequence ID" value="KAF5939734.1"/>
    <property type="molecule type" value="Genomic_DNA"/>
</dbReference>
<evidence type="ECO:0000313" key="3">
    <source>
        <dbReference type="Proteomes" id="UP000593564"/>
    </source>
</evidence>
<keyword evidence="1" id="KW-0812">Transmembrane</keyword>
<comment type="caution">
    <text evidence="2">The sequence shown here is derived from an EMBL/GenBank/DDBJ whole genome shotgun (WGS) entry which is preliminary data.</text>
</comment>
<reference evidence="2 3" key="2">
    <citation type="submission" date="2020-07" db="EMBL/GenBank/DDBJ databases">
        <title>Genome assembly of wild tea tree DASZ reveals pedigree and selection history of tea varieties.</title>
        <authorList>
            <person name="Zhang W."/>
        </authorList>
    </citation>
    <scope>NUCLEOTIDE SEQUENCE [LARGE SCALE GENOMIC DNA]</scope>
    <source>
        <strain evidence="3">cv. G240</strain>
        <tissue evidence="2">Leaf</tissue>
    </source>
</reference>